<reference evidence="2" key="1">
    <citation type="submission" date="2013-09" db="EMBL/GenBank/DDBJ databases">
        <title>Corchorus olitorius genome sequencing.</title>
        <authorList>
            <person name="Alam M."/>
            <person name="Haque M.S."/>
            <person name="Islam M.S."/>
            <person name="Emdad E.M."/>
            <person name="Islam M.M."/>
            <person name="Ahmed B."/>
            <person name="Halim A."/>
            <person name="Hossen Q.M.M."/>
            <person name="Hossain M.Z."/>
            <person name="Ahmed R."/>
            <person name="Khan M.M."/>
            <person name="Islam R."/>
            <person name="Rashid M.M."/>
            <person name="Khan S.A."/>
            <person name="Rahman M.S."/>
            <person name="Alam M."/>
            <person name="Yahiya A.S."/>
            <person name="Khan M.S."/>
            <person name="Azam M.S."/>
            <person name="Haque T."/>
            <person name="Lashkar M.Z.H."/>
            <person name="Akhand A.I."/>
            <person name="Morshed G."/>
            <person name="Roy S."/>
            <person name="Uddin K.S."/>
            <person name="Rabeya T."/>
            <person name="Hossain A.S."/>
            <person name="Chowdhury A."/>
            <person name="Snigdha A.R."/>
            <person name="Mortoza M.S."/>
            <person name="Matin S.A."/>
            <person name="Hoque S.M.E."/>
            <person name="Islam M.K."/>
            <person name="Roy D.K."/>
            <person name="Haider R."/>
            <person name="Moosa M.M."/>
            <person name="Elias S.M."/>
            <person name="Hasan A.M."/>
            <person name="Jahan S."/>
            <person name="Shafiuddin M."/>
            <person name="Mahmood N."/>
            <person name="Shommy N.S."/>
        </authorList>
    </citation>
    <scope>NUCLEOTIDE SEQUENCE [LARGE SCALE GENOMIC DNA]</scope>
    <source>
        <strain evidence="2">cv. O-4</strain>
    </source>
</reference>
<name>A0A1R3KVT5_9ROSI</name>
<dbReference type="EMBL" id="AWUE01010866">
    <property type="protein sequence ID" value="OMP11211.1"/>
    <property type="molecule type" value="Genomic_DNA"/>
</dbReference>
<sequence length="103" mass="11661">MSSEGIERLSQRKDELEEKYKLSEKSRMLVEKTRSVVFSADQAVSVAEQAARDVANNIMNTDYIAVGATWLSGVLDKTSKLVSEIGTRKSYNPNSRKYFYELC</sequence>
<dbReference type="OrthoDB" id="7763451at2759"/>
<accession>A0A1R3KVT5</accession>
<evidence type="ECO:0000313" key="2">
    <source>
        <dbReference type="Proteomes" id="UP000187203"/>
    </source>
</evidence>
<organism evidence="1 2">
    <name type="scientific">Corchorus olitorius</name>
    <dbReference type="NCBI Taxonomy" id="93759"/>
    <lineage>
        <taxon>Eukaryota</taxon>
        <taxon>Viridiplantae</taxon>
        <taxon>Streptophyta</taxon>
        <taxon>Embryophyta</taxon>
        <taxon>Tracheophyta</taxon>
        <taxon>Spermatophyta</taxon>
        <taxon>Magnoliopsida</taxon>
        <taxon>eudicotyledons</taxon>
        <taxon>Gunneridae</taxon>
        <taxon>Pentapetalae</taxon>
        <taxon>rosids</taxon>
        <taxon>malvids</taxon>
        <taxon>Malvales</taxon>
        <taxon>Malvaceae</taxon>
        <taxon>Grewioideae</taxon>
        <taxon>Apeibeae</taxon>
        <taxon>Corchorus</taxon>
    </lineage>
</organism>
<dbReference type="Proteomes" id="UP000187203">
    <property type="component" value="Unassembled WGS sequence"/>
</dbReference>
<comment type="caution">
    <text evidence="1">The sequence shown here is derived from an EMBL/GenBank/DDBJ whole genome shotgun (WGS) entry which is preliminary data.</text>
</comment>
<dbReference type="AlphaFoldDB" id="A0A1R3KVT5"/>
<gene>
    <name evidence="1" type="ORF">COLO4_03958</name>
</gene>
<keyword evidence="2" id="KW-1185">Reference proteome</keyword>
<proteinExistence type="predicted"/>
<evidence type="ECO:0000313" key="1">
    <source>
        <dbReference type="EMBL" id="OMP11211.1"/>
    </source>
</evidence>
<protein>
    <submittedName>
        <fullName evidence="1">Uncharacterized protein</fullName>
    </submittedName>
</protein>